<protein>
    <submittedName>
        <fullName evidence="6">Osmotically-inducible lipoprotein OsmE</fullName>
    </submittedName>
</protein>
<accession>A0AB39I6L7</accession>
<feature type="domain" description="Outer membrane protein assembly factor BamE" evidence="5">
    <location>
        <begin position="25"/>
        <end position="89"/>
    </location>
</feature>
<evidence type="ECO:0000259" key="5">
    <source>
        <dbReference type="Pfam" id="PF04355"/>
    </source>
</evidence>
<feature type="chain" id="PRO_5044299713" evidence="4">
    <location>
        <begin position="23"/>
        <end position="120"/>
    </location>
</feature>
<keyword evidence="6" id="KW-0449">Lipoprotein</keyword>
<dbReference type="InterPro" id="IPR007450">
    <property type="entry name" value="BamE_dom"/>
</dbReference>
<gene>
    <name evidence="6" type="primary">osmE</name>
    <name evidence="6" type="ORF">AB4Y39_06455</name>
</gene>
<dbReference type="InterPro" id="IPR037873">
    <property type="entry name" value="BamE-like"/>
</dbReference>
<dbReference type="Pfam" id="PF04355">
    <property type="entry name" value="BamE"/>
    <property type="match status" value="1"/>
</dbReference>
<evidence type="ECO:0000256" key="1">
    <source>
        <dbReference type="ARBA" id="ARBA00022729"/>
    </source>
</evidence>
<evidence type="ECO:0000256" key="4">
    <source>
        <dbReference type="SAM" id="SignalP"/>
    </source>
</evidence>
<evidence type="ECO:0000313" key="6">
    <source>
        <dbReference type="EMBL" id="XDK38300.1"/>
    </source>
</evidence>
<name>A0AB39I6L7_9PSED</name>
<keyword evidence="1 4" id="KW-0732">Signal</keyword>
<organism evidence="6">
    <name type="scientific">Pseudomonas sp. Hg7Tf</name>
    <dbReference type="NCBI Taxonomy" id="3236988"/>
    <lineage>
        <taxon>Bacteria</taxon>
        <taxon>Pseudomonadati</taxon>
        <taxon>Pseudomonadota</taxon>
        <taxon>Gammaproteobacteria</taxon>
        <taxon>Pseudomonadales</taxon>
        <taxon>Pseudomonadaceae</taxon>
        <taxon>Pseudomonas</taxon>
    </lineage>
</organism>
<feature type="region of interest" description="Disordered" evidence="3">
    <location>
        <begin position="100"/>
        <end position="120"/>
    </location>
</feature>
<evidence type="ECO:0000256" key="3">
    <source>
        <dbReference type="SAM" id="MobiDB-lite"/>
    </source>
</evidence>
<dbReference type="RefSeq" id="WP_045183891.1">
    <property type="nucleotide sequence ID" value="NZ_CP162607.1"/>
</dbReference>
<sequence>MYTPILALIVILLAASGCSTDADIYRDLPLVAKVETGMSKEQVQRIGGMPLSVTTRTVVPGTCFDYILTKPGHQHAYNVSFDSAEKVDHTSFMTCAQWSHAQEQAREPPSNVGGISGSGY</sequence>
<reference evidence="6" key="1">
    <citation type="submission" date="2024-07" db="EMBL/GenBank/DDBJ databases">
        <title>Identification and characteristics of a novel species of coltsfoot's symbiotic bacteria.</title>
        <authorList>
            <person name="Juszczyk A."/>
            <person name="Jasielczuk I."/>
            <person name="Gurgul A."/>
            <person name="Rogala M."/>
            <person name="Kowalczyk A."/>
            <person name="Szmatola T."/>
            <person name="Kosecka-Strojek M."/>
            <person name="Arent Z."/>
            <person name="Latowski D."/>
        </authorList>
    </citation>
    <scope>NUCLEOTIDE SEQUENCE</scope>
    <source>
        <strain evidence="6">Hg7Tf</strain>
    </source>
</reference>
<evidence type="ECO:0000256" key="2">
    <source>
        <dbReference type="ARBA" id="ARBA00023136"/>
    </source>
</evidence>
<dbReference type="NCBIfam" id="NF008423">
    <property type="entry name" value="PRK11251.1"/>
    <property type="match status" value="1"/>
</dbReference>
<dbReference type="EMBL" id="CP162607">
    <property type="protein sequence ID" value="XDK38300.1"/>
    <property type="molecule type" value="Genomic_DNA"/>
</dbReference>
<dbReference type="AlphaFoldDB" id="A0AB39I6L7"/>
<proteinExistence type="predicted"/>
<feature type="signal peptide" evidence="4">
    <location>
        <begin position="1"/>
        <end position="22"/>
    </location>
</feature>
<dbReference type="GO" id="GO:0019867">
    <property type="term" value="C:outer membrane"/>
    <property type="evidence" value="ECO:0007669"/>
    <property type="project" value="InterPro"/>
</dbReference>
<keyword evidence="2" id="KW-0472">Membrane</keyword>
<dbReference type="Gene3D" id="3.30.1450.10">
    <property type="match status" value="1"/>
</dbReference>